<reference evidence="6 7" key="1">
    <citation type="submission" date="2020-10" db="EMBL/GenBank/DDBJ databases">
        <title>Blautia liquoris sp.nov., isolated from the mud in a fermentation cellar used for the production of Chinese strong-flavoured liquor.</title>
        <authorList>
            <person name="Lu L."/>
        </authorList>
    </citation>
    <scope>NUCLEOTIDE SEQUENCE [LARGE SCALE GENOMIC DNA]</scope>
    <source>
        <strain evidence="6 7">LZLJ-3</strain>
    </source>
</reference>
<protein>
    <recommendedName>
        <fullName evidence="5">Cobalt-precorrin-5B C(1)-methyltransferase</fullName>
        <ecNumber evidence="5">2.1.1.195</ecNumber>
    </recommendedName>
    <alternativeName>
        <fullName evidence="5">Cobalt-precorrin-6A synthase</fullName>
    </alternativeName>
</protein>
<dbReference type="SUPFAM" id="SSF111342">
    <property type="entry name" value="CbiD-like"/>
    <property type="match status" value="1"/>
</dbReference>
<dbReference type="InterPro" id="IPR036074">
    <property type="entry name" value="CbiD_sf"/>
</dbReference>
<keyword evidence="4 5" id="KW-0949">S-adenosyl-L-methionine</keyword>
<dbReference type="EMBL" id="CP063304">
    <property type="protein sequence ID" value="QOV19976.1"/>
    <property type="molecule type" value="Genomic_DNA"/>
</dbReference>
<dbReference type="KEGG" id="bliq:INP51_03160"/>
<keyword evidence="1 5" id="KW-0169">Cobalamin biosynthesis</keyword>
<evidence type="ECO:0000256" key="3">
    <source>
        <dbReference type="ARBA" id="ARBA00022679"/>
    </source>
</evidence>
<evidence type="ECO:0000313" key="6">
    <source>
        <dbReference type="EMBL" id="QOV19976.1"/>
    </source>
</evidence>
<dbReference type="GO" id="GO:0008168">
    <property type="term" value="F:methyltransferase activity"/>
    <property type="evidence" value="ECO:0007669"/>
    <property type="project" value="UniProtKB-UniRule"/>
</dbReference>
<evidence type="ECO:0000313" key="7">
    <source>
        <dbReference type="Proteomes" id="UP000593601"/>
    </source>
</evidence>
<comment type="function">
    <text evidence="5">Catalyzes the methylation of C-1 in cobalt-precorrin-5B to form cobalt-precorrin-6A.</text>
</comment>
<dbReference type="AlphaFoldDB" id="A0A7M2RI17"/>
<organism evidence="6 7">
    <name type="scientific">Blautia liquoris</name>
    <dbReference type="NCBI Taxonomy" id="2779518"/>
    <lineage>
        <taxon>Bacteria</taxon>
        <taxon>Bacillati</taxon>
        <taxon>Bacillota</taxon>
        <taxon>Clostridia</taxon>
        <taxon>Lachnospirales</taxon>
        <taxon>Lachnospiraceae</taxon>
        <taxon>Blautia</taxon>
    </lineage>
</organism>
<accession>A0A7M2RI17</accession>
<dbReference type="PIRSF" id="PIRSF026782">
    <property type="entry name" value="CbiD"/>
    <property type="match status" value="1"/>
</dbReference>
<dbReference type="NCBIfam" id="TIGR00312">
    <property type="entry name" value="cbiD"/>
    <property type="match status" value="1"/>
</dbReference>
<dbReference type="UniPathway" id="UPA00148">
    <property type="reaction ID" value="UER00227"/>
</dbReference>
<dbReference type="Pfam" id="PF01888">
    <property type="entry name" value="CbiD"/>
    <property type="match status" value="1"/>
</dbReference>
<name>A0A7M2RI17_9FIRM</name>
<proteinExistence type="inferred from homology"/>
<dbReference type="HAMAP" id="MF_00787">
    <property type="entry name" value="CbiD"/>
    <property type="match status" value="1"/>
</dbReference>
<sequence>MEHKTGLEDAYVMKDNKRLRMGYTTGSCAAAAAKAAASMLLCGSSIEETALMTPKGILLHLLIEDIKIKTDDNNTPIQVSCAVRKDGGDDPDVTDQALVYATVTRQDEGITIDGGEGVGRVTKPGLARAVGEAAINPVPLQMITQEVQDICREYGYHAGLKVVISIPRGRELADKTFNPRLGIEGGISVLGTSGIVIPMSEDALIASIRLEMQTYAARGEKYLLVTPGNYGERFASQMKELDHSTQMKCSNYVGETIDMAVELGFKGVLFIAHIGKFIKVSGGIMNTHSHSADCRAELMAAACIRAGGDADTAHKVLDTFTTEEALDVLEKSGAQLVCKTMEQVCLRVEFYLKNRCKGRIQIGAVLFSQVRGKLGETSEVPSLINYLNNE</sequence>
<dbReference type="PANTHER" id="PTHR35863">
    <property type="entry name" value="COBALT-PRECORRIN-5B C(1)-METHYLTRANSFERASE"/>
    <property type="match status" value="1"/>
</dbReference>
<dbReference type="GO" id="GO:0019251">
    <property type="term" value="P:anaerobic cobalamin biosynthetic process"/>
    <property type="evidence" value="ECO:0007669"/>
    <property type="project" value="UniProtKB-UniRule"/>
</dbReference>
<evidence type="ECO:0000256" key="5">
    <source>
        <dbReference type="HAMAP-Rule" id="MF_00787"/>
    </source>
</evidence>
<dbReference type="PANTHER" id="PTHR35863:SF1">
    <property type="entry name" value="COBALT-PRECORRIN-5B C(1)-METHYLTRANSFERASE"/>
    <property type="match status" value="1"/>
</dbReference>
<dbReference type="Gene3D" id="3.30.2110.10">
    <property type="entry name" value="CbiD-like"/>
    <property type="match status" value="1"/>
</dbReference>
<keyword evidence="7" id="KW-1185">Reference proteome</keyword>
<evidence type="ECO:0000256" key="2">
    <source>
        <dbReference type="ARBA" id="ARBA00022603"/>
    </source>
</evidence>
<dbReference type="Proteomes" id="UP000593601">
    <property type="component" value="Chromosome"/>
</dbReference>
<dbReference type="RefSeq" id="WP_193736296.1">
    <property type="nucleotide sequence ID" value="NZ_CP063304.1"/>
</dbReference>
<dbReference type="GO" id="GO:0032259">
    <property type="term" value="P:methylation"/>
    <property type="evidence" value="ECO:0007669"/>
    <property type="project" value="UniProtKB-KW"/>
</dbReference>
<evidence type="ECO:0000256" key="4">
    <source>
        <dbReference type="ARBA" id="ARBA00022691"/>
    </source>
</evidence>
<comment type="similarity">
    <text evidence="5">Belongs to the CbiD family.</text>
</comment>
<dbReference type="EC" id="2.1.1.195" evidence="5"/>
<gene>
    <name evidence="5 6" type="primary">cbiD</name>
    <name evidence="6" type="ORF">INP51_03160</name>
</gene>
<evidence type="ECO:0000256" key="1">
    <source>
        <dbReference type="ARBA" id="ARBA00022573"/>
    </source>
</evidence>
<keyword evidence="3 5" id="KW-0808">Transferase</keyword>
<comment type="catalytic activity">
    <reaction evidence="5">
        <text>Co-precorrin-5B + S-adenosyl-L-methionine = Co-precorrin-6A + S-adenosyl-L-homocysteine</text>
        <dbReference type="Rhea" id="RHEA:26285"/>
        <dbReference type="ChEBI" id="CHEBI:57856"/>
        <dbReference type="ChEBI" id="CHEBI:59789"/>
        <dbReference type="ChEBI" id="CHEBI:60063"/>
        <dbReference type="ChEBI" id="CHEBI:60064"/>
        <dbReference type="EC" id="2.1.1.195"/>
    </reaction>
</comment>
<dbReference type="InterPro" id="IPR002748">
    <property type="entry name" value="CbiD"/>
</dbReference>
<keyword evidence="2 5" id="KW-0489">Methyltransferase</keyword>
<comment type="pathway">
    <text evidence="5">Cofactor biosynthesis; adenosylcobalamin biosynthesis; cob(II)yrinate a,c-diamide from sirohydrochlorin (anaerobic route): step 6/10.</text>
</comment>